<dbReference type="Proteomes" id="UP000190162">
    <property type="component" value="Unassembled WGS sequence"/>
</dbReference>
<sequence length="112" mass="12425">TFVDTKNGKNRTVPISEALAMEIATGKNGRLFSSCYKEFYNALKQQAFDLPLGQASHVLRHSFASHFMMNGGNILTLQKILGHATVLQTMVYAHLSPDYLNEAVRLNPLSTI</sequence>
<protein>
    <submittedName>
        <fullName evidence="3">Phage integrase family protein</fullName>
    </submittedName>
</protein>
<proteinExistence type="predicted"/>
<evidence type="ECO:0000256" key="1">
    <source>
        <dbReference type="ARBA" id="ARBA00023172"/>
    </source>
</evidence>
<dbReference type="GO" id="GO:0015074">
    <property type="term" value="P:DNA integration"/>
    <property type="evidence" value="ECO:0007669"/>
    <property type="project" value="InterPro"/>
</dbReference>
<organism evidence="3 4">
    <name type="scientific">Enterovibrio nigricans DSM 22720</name>
    <dbReference type="NCBI Taxonomy" id="1121868"/>
    <lineage>
        <taxon>Bacteria</taxon>
        <taxon>Pseudomonadati</taxon>
        <taxon>Pseudomonadota</taxon>
        <taxon>Gammaproteobacteria</taxon>
        <taxon>Vibrionales</taxon>
        <taxon>Vibrionaceae</taxon>
        <taxon>Enterovibrio</taxon>
    </lineage>
</organism>
<keyword evidence="4" id="KW-1185">Reference proteome</keyword>
<feature type="domain" description="Tyr recombinase" evidence="2">
    <location>
        <begin position="1"/>
        <end position="105"/>
    </location>
</feature>
<dbReference type="InterPro" id="IPR011010">
    <property type="entry name" value="DNA_brk_join_enz"/>
</dbReference>
<dbReference type="AlphaFoldDB" id="A0A1T4VVE1"/>
<dbReference type="PROSITE" id="PS51898">
    <property type="entry name" value="TYR_RECOMBINASE"/>
    <property type="match status" value="1"/>
</dbReference>
<keyword evidence="1" id="KW-0233">DNA recombination</keyword>
<dbReference type="InterPro" id="IPR013762">
    <property type="entry name" value="Integrase-like_cat_sf"/>
</dbReference>
<accession>A0A1T4VVE1</accession>
<evidence type="ECO:0000313" key="3">
    <source>
        <dbReference type="EMBL" id="SKA68962.1"/>
    </source>
</evidence>
<dbReference type="InterPro" id="IPR002104">
    <property type="entry name" value="Integrase_catalytic"/>
</dbReference>
<evidence type="ECO:0000259" key="2">
    <source>
        <dbReference type="PROSITE" id="PS51898"/>
    </source>
</evidence>
<dbReference type="Pfam" id="PF00589">
    <property type="entry name" value="Phage_integrase"/>
    <property type="match status" value="1"/>
</dbReference>
<dbReference type="GO" id="GO:0006310">
    <property type="term" value="P:DNA recombination"/>
    <property type="evidence" value="ECO:0007669"/>
    <property type="project" value="UniProtKB-KW"/>
</dbReference>
<dbReference type="EMBL" id="FUXU01000109">
    <property type="protein sequence ID" value="SKA68962.1"/>
    <property type="molecule type" value="Genomic_DNA"/>
</dbReference>
<gene>
    <name evidence="3" type="ORF">SAMN02745132_04376</name>
</gene>
<dbReference type="RefSeq" id="WP_170915241.1">
    <property type="nucleotide sequence ID" value="NZ_FUXU01000109.1"/>
</dbReference>
<dbReference type="GO" id="GO:0003677">
    <property type="term" value="F:DNA binding"/>
    <property type="evidence" value="ECO:0007669"/>
    <property type="project" value="InterPro"/>
</dbReference>
<dbReference type="Gene3D" id="1.10.443.10">
    <property type="entry name" value="Intergrase catalytic core"/>
    <property type="match status" value="1"/>
</dbReference>
<dbReference type="SUPFAM" id="SSF56349">
    <property type="entry name" value="DNA breaking-rejoining enzymes"/>
    <property type="match status" value="1"/>
</dbReference>
<evidence type="ECO:0000313" key="4">
    <source>
        <dbReference type="Proteomes" id="UP000190162"/>
    </source>
</evidence>
<name>A0A1T4VVE1_9GAMM</name>
<reference evidence="4" key="1">
    <citation type="submission" date="2017-02" db="EMBL/GenBank/DDBJ databases">
        <authorList>
            <person name="Varghese N."/>
            <person name="Submissions S."/>
        </authorList>
    </citation>
    <scope>NUCLEOTIDE SEQUENCE [LARGE SCALE GENOMIC DNA]</scope>
    <source>
        <strain evidence="4">DSM 22720</strain>
    </source>
</reference>
<feature type="non-terminal residue" evidence="3">
    <location>
        <position position="1"/>
    </location>
</feature>